<sequence length="99" mass="10869">MKCAEHAGAVLSGRRTPTAAGRGPVAVSRRVYPPPRCQSVQPYVGVSKRLSREINHNLEAIRKPIPRCASFQTGSLGVNHWCCWFEGGSDFRSGIKLFT</sequence>
<dbReference type="AlphaFoldDB" id="A0A8J5X393"/>
<dbReference type="EMBL" id="JAAALK010000079">
    <property type="protein sequence ID" value="KAG8096442.1"/>
    <property type="molecule type" value="Genomic_DNA"/>
</dbReference>
<reference evidence="2" key="1">
    <citation type="journal article" date="2021" name="bioRxiv">
        <title>Whole Genome Assembly and Annotation of Northern Wild Rice, Zizania palustris L., Supports a Whole Genome Duplication in the Zizania Genus.</title>
        <authorList>
            <person name="Haas M."/>
            <person name="Kono T."/>
            <person name="Macchietto M."/>
            <person name="Millas R."/>
            <person name="McGilp L."/>
            <person name="Shao M."/>
            <person name="Duquette J."/>
            <person name="Hirsch C.N."/>
            <person name="Kimball J."/>
        </authorList>
    </citation>
    <scope>NUCLEOTIDE SEQUENCE</scope>
    <source>
        <tissue evidence="2">Fresh leaf tissue</tissue>
    </source>
</reference>
<keyword evidence="3" id="KW-1185">Reference proteome</keyword>
<dbReference type="Proteomes" id="UP000729402">
    <property type="component" value="Unassembled WGS sequence"/>
</dbReference>
<accession>A0A8J5X393</accession>
<comment type="caution">
    <text evidence="2">The sequence shown here is derived from an EMBL/GenBank/DDBJ whole genome shotgun (WGS) entry which is preliminary data.</text>
</comment>
<proteinExistence type="predicted"/>
<name>A0A8J5X393_ZIZPA</name>
<gene>
    <name evidence="2" type="ORF">GUJ93_ZPchr0013g35270</name>
</gene>
<organism evidence="2 3">
    <name type="scientific">Zizania palustris</name>
    <name type="common">Northern wild rice</name>
    <dbReference type="NCBI Taxonomy" id="103762"/>
    <lineage>
        <taxon>Eukaryota</taxon>
        <taxon>Viridiplantae</taxon>
        <taxon>Streptophyta</taxon>
        <taxon>Embryophyta</taxon>
        <taxon>Tracheophyta</taxon>
        <taxon>Spermatophyta</taxon>
        <taxon>Magnoliopsida</taxon>
        <taxon>Liliopsida</taxon>
        <taxon>Poales</taxon>
        <taxon>Poaceae</taxon>
        <taxon>BOP clade</taxon>
        <taxon>Oryzoideae</taxon>
        <taxon>Oryzeae</taxon>
        <taxon>Zizaniinae</taxon>
        <taxon>Zizania</taxon>
    </lineage>
</organism>
<evidence type="ECO:0000313" key="2">
    <source>
        <dbReference type="EMBL" id="KAG8096442.1"/>
    </source>
</evidence>
<evidence type="ECO:0000256" key="1">
    <source>
        <dbReference type="SAM" id="MobiDB-lite"/>
    </source>
</evidence>
<feature type="region of interest" description="Disordered" evidence="1">
    <location>
        <begin position="1"/>
        <end position="25"/>
    </location>
</feature>
<protein>
    <submittedName>
        <fullName evidence="2">Uncharacterized protein</fullName>
    </submittedName>
</protein>
<reference evidence="2" key="2">
    <citation type="submission" date="2021-02" db="EMBL/GenBank/DDBJ databases">
        <authorList>
            <person name="Kimball J.A."/>
            <person name="Haas M.W."/>
            <person name="Macchietto M."/>
            <person name="Kono T."/>
            <person name="Duquette J."/>
            <person name="Shao M."/>
        </authorList>
    </citation>
    <scope>NUCLEOTIDE SEQUENCE</scope>
    <source>
        <tissue evidence="2">Fresh leaf tissue</tissue>
    </source>
</reference>
<evidence type="ECO:0000313" key="3">
    <source>
        <dbReference type="Proteomes" id="UP000729402"/>
    </source>
</evidence>